<evidence type="ECO:0000256" key="4">
    <source>
        <dbReference type="ARBA" id="ARBA00022989"/>
    </source>
</evidence>
<keyword evidence="5 7" id="KW-0472">Membrane</keyword>
<evidence type="ECO:0000256" key="6">
    <source>
        <dbReference type="SAM" id="Coils"/>
    </source>
</evidence>
<dbReference type="PROSITE" id="PS51781">
    <property type="entry name" value="SH3B"/>
    <property type="match status" value="1"/>
</dbReference>
<feature type="domain" description="SH3b" evidence="9">
    <location>
        <begin position="28"/>
        <end position="94"/>
    </location>
</feature>
<dbReference type="KEGG" id="mmai:sS8_2336"/>
<accession>A0A250KRN1</accession>
<dbReference type="GO" id="GO:0016020">
    <property type="term" value="C:membrane"/>
    <property type="evidence" value="ECO:0007669"/>
    <property type="project" value="UniProtKB-SubCell"/>
</dbReference>
<keyword evidence="11" id="KW-1185">Reference proteome</keyword>
<evidence type="ECO:0000256" key="8">
    <source>
        <dbReference type="SAM" id="SignalP"/>
    </source>
</evidence>
<dbReference type="EMBL" id="AP017928">
    <property type="protein sequence ID" value="BBA34288.1"/>
    <property type="molecule type" value="Genomic_DNA"/>
</dbReference>
<feature type="coiled-coil region" evidence="6">
    <location>
        <begin position="97"/>
        <end position="193"/>
    </location>
</feature>
<evidence type="ECO:0000256" key="1">
    <source>
        <dbReference type="ARBA" id="ARBA00004167"/>
    </source>
</evidence>
<sequence length="230" mass="25917">MAQPMQKKLLKTMLFVFILGVPFWAHAAKKAYVTDRLEVQMRSGKSLQHKIIKSVPSGTELTVLERNAQSGYSFVRLNSGEEGWILTRYLSDEPVALNQLDEIAKKLDAALEENKRLKADLASSESGRLSTDKTAQQLQAEATRLNTELMSVRQASANVLQIQSERDQLRESVISLERELDTLRREKQALDADHRQDWFMIGAGVLFGGVVLGVVLPRMSWRKKSGWGSF</sequence>
<name>A0A250KRN1_9GAMM</name>
<keyword evidence="6" id="KW-0175">Coiled coil</keyword>
<keyword evidence="2 7" id="KW-0812">Transmembrane</keyword>
<evidence type="ECO:0000313" key="10">
    <source>
        <dbReference type="EMBL" id="BBA34288.1"/>
    </source>
</evidence>
<feature type="chain" id="PRO_5012852050" evidence="8">
    <location>
        <begin position="28"/>
        <end position="230"/>
    </location>
</feature>
<dbReference type="Pfam" id="PF08239">
    <property type="entry name" value="SH3_3"/>
    <property type="match status" value="1"/>
</dbReference>
<feature type="transmembrane region" description="Helical" evidence="7">
    <location>
        <begin position="198"/>
        <end position="216"/>
    </location>
</feature>
<dbReference type="InterPro" id="IPR016476">
    <property type="entry name" value="SH3_dom_pro"/>
</dbReference>
<evidence type="ECO:0000256" key="7">
    <source>
        <dbReference type="SAM" id="Phobius"/>
    </source>
</evidence>
<feature type="signal peptide" evidence="8">
    <location>
        <begin position="1"/>
        <end position="27"/>
    </location>
</feature>
<dbReference type="NCBIfam" id="TIGR04211">
    <property type="entry name" value="SH3_and_anchor"/>
    <property type="match status" value="1"/>
</dbReference>
<dbReference type="SMART" id="SM00287">
    <property type="entry name" value="SH3b"/>
    <property type="match status" value="1"/>
</dbReference>
<reference evidence="10 11" key="1">
    <citation type="submission" date="2016-12" db="EMBL/GenBank/DDBJ databases">
        <title>Genome sequencing of Methylocaldum marinum.</title>
        <authorList>
            <person name="Takeuchi M."/>
            <person name="Kamagata Y."/>
            <person name="Hiraoka S."/>
            <person name="Oshima K."/>
            <person name="Hattori M."/>
            <person name="Iwasaki W."/>
        </authorList>
    </citation>
    <scope>NUCLEOTIDE SEQUENCE [LARGE SCALE GENOMIC DNA]</scope>
    <source>
        <strain evidence="10 11">S8</strain>
    </source>
</reference>
<dbReference type="Gene3D" id="2.30.30.40">
    <property type="entry name" value="SH3 Domains"/>
    <property type="match status" value="1"/>
</dbReference>
<keyword evidence="3 8" id="KW-0732">Signal</keyword>
<evidence type="ECO:0000256" key="2">
    <source>
        <dbReference type="ARBA" id="ARBA00022692"/>
    </source>
</evidence>
<dbReference type="Proteomes" id="UP000266313">
    <property type="component" value="Chromosome"/>
</dbReference>
<keyword evidence="4 7" id="KW-1133">Transmembrane helix</keyword>
<gene>
    <name evidence="10" type="ORF">sS8_2336</name>
</gene>
<protein>
    <submittedName>
        <fullName evidence="10">Hypothetical conserved protein</fullName>
    </submittedName>
</protein>
<evidence type="ECO:0000256" key="5">
    <source>
        <dbReference type="ARBA" id="ARBA00023136"/>
    </source>
</evidence>
<comment type="subcellular location">
    <subcellularLocation>
        <location evidence="1">Membrane</location>
        <topology evidence="1">Single-pass membrane protein</topology>
    </subcellularLocation>
</comment>
<organism evidence="10 11">
    <name type="scientific">Methylocaldum marinum</name>
    <dbReference type="NCBI Taxonomy" id="1432792"/>
    <lineage>
        <taxon>Bacteria</taxon>
        <taxon>Pseudomonadati</taxon>
        <taxon>Pseudomonadota</taxon>
        <taxon>Gammaproteobacteria</taxon>
        <taxon>Methylococcales</taxon>
        <taxon>Methylococcaceae</taxon>
        <taxon>Methylocaldum</taxon>
    </lineage>
</organism>
<dbReference type="InterPro" id="IPR003646">
    <property type="entry name" value="SH3-like_bac-type"/>
</dbReference>
<evidence type="ECO:0000259" key="9">
    <source>
        <dbReference type="PROSITE" id="PS51781"/>
    </source>
</evidence>
<dbReference type="AlphaFoldDB" id="A0A250KRN1"/>
<proteinExistence type="predicted"/>
<evidence type="ECO:0000256" key="3">
    <source>
        <dbReference type="ARBA" id="ARBA00022729"/>
    </source>
</evidence>
<evidence type="ECO:0000313" key="11">
    <source>
        <dbReference type="Proteomes" id="UP000266313"/>
    </source>
</evidence>